<reference evidence="1" key="3">
    <citation type="journal article" date="2000" name="Genome Res.">
        <title>RIKEN integrated sequence analysis (RISA) system--384-format sequencing pipeline with 384 multicapillary sequencer.</title>
        <authorList>
            <person name="Shibata K."/>
            <person name="Itoh M."/>
            <person name="Aizawa K."/>
            <person name="Nagaoka S."/>
            <person name="Sasaki N."/>
            <person name="Carninci P."/>
            <person name="Konno H."/>
            <person name="Akiyama J."/>
            <person name="Nishi K."/>
            <person name="Kitsunai T."/>
            <person name="Tashiro H."/>
            <person name="Itoh M."/>
            <person name="Sumi N."/>
            <person name="Ishii Y."/>
            <person name="Nakamura S."/>
            <person name="Hazama M."/>
            <person name="Nishine T."/>
            <person name="Harada A."/>
            <person name="Yamamoto R."/>
            <person name="Matsumoto H."/>
            <person name="Sakaguchi S."/>
            <person name="Ikegami T."/>
            <person name="Kashiwagi K."/>
            <person name="Fujiwake S."/>
            <person name="Inoue K."/>
            <person name="Togawa Y."/>
            <person name="Izawa M."/>
            <person name="Ohara E."/>
            <person name="Watahiki M."/>
            <person name="Yoneda Y."/>
            <person name="Ishikawa T."/>
            <person name="Ozawa K."/>
            <person name="Tanaka T."/>
            <person name="Matsuura S."/>
            <person name="Kawai J."/>
            <person name="Okazaki Y."/>
            <person name="Muramatsu M."/>
            <person name="Inoue Y."/>
            <person name="Kira A."/>
            <person name="Hayashizaki Y."/>
        </authorList>
    </citation>
    <scope>NUCLEOTIDE SEQUENCE</scope>
    <source>
        <strain evidence="1">C57BL/6J</strain>
        <tissue evidence="1">Whole body</tissue>
    </source>
</reference>
<reference evidence="1" key="8">
    <citation type="journal article" date="2005" name="Science">
        <title>Antisense Transcription in the Mammalian Transcriptome.</title>
        <authorList>
            <consortium name="RIKEN Genome Exploration Research Group and Genome Science Group (Genome Network Project Core Group) and the FANTOM Consortium"/>
        </authorList>
    </citation>
    <scope>NUCLEOTIDE SEQUENCE</scope>
    <source>
        <strain evidence="1">C57BL/6J</strain>
        <tissue evidence="1">Whole body</tissue>
    </source>
</reference>
<dbReference type="AGR" id="MGI:88459"/>
<protein>
    <submittedName>
        <fullName evidence="1">Uncharacterized protein</fullName>
    </submittedName>
</protein>
<name>Q8BT34_MOUSE</name>
<accession>Q8BT34</accession>
<reference evidence="1" key="5">
    <citation type="submission" date="2001-07" db="EMBL/GenBank/DDBJ databases">
        <authorList>
            <person name="Adachi J."/>
            <person name="Aizawa K."/>
            <person name="Akimura T."/>
            <person name="Arakawa T."/>
            <person name="Bono H."/>
            <person name="Carninci P."/>
            <person name="Fukuda S."/>
            <person name="Furuno M."/>
            <person name="Hanagaki T."/>
            <person name="Hara A."/>
            <person name="Hashizume W."/>
            <person name="Hayashida K."/>
            <person name="Hayatsu N."/>
            <person name="Hiramoto K."/>
            <person name="Hiraoka T."/>
            <person name="Hirozane T."/>
            <person name="Hori F."/>
            <person name="Imotani K."/>
            <person name="Ishii Y."/>
            <person name="Itoh M."/>
            <person name="Kagawa I."/>
            <person name="Kasukawa T."/>
            <person name="Katoh H."/>
            <person name="Kawai J."/>
            <person name="Kojima Y."/>
            <person name="Kondo S."/>
            <person name="Konno H."/>
            <person name="Kouda M."/>
            <person name="Koya S."/>
            <person name="Kurihara C."/>
            <person name="Matsuyama T."/>
            <person name="Miyazaki A."/>
            <person name="Murata M."/>
            <person name="Nakamura M."/>
            <person name="Nishi K."/>
            <person name="Nomura K."/>
            <person name="Numazaki R."/>
            <person name="Ohno M."/>
            <person name="Ohsato N."/>
            <person name="Okazaki Y."/>
            <person name="Saito R."/>
            <person name="Saitoh H."/>
            <person name="Sakai C."/>
            <person name="Sakai K."/>
            <person name="Sakazume N."/>
            <person name="Sano H."/>
            <person name="Sasaki D."/>
            <person name="Shibata K."/>
            <person name="Shinagawa A."/>
            <person name="Shiraki T."/>
            <person name="Sogabe Y."/>
            <person name="Tagami M."/>
            <person name="Tagawa A."/>
            <person name="Takahashi F."/>
            <person name="Takaku-Akahira S."/>
            <person name="Takeda Y."/>
            <person name="Tanaka T."/>
            <person name="Tomaru A."/>
            <person name="Toya T."/>
            <person name="Yasunishi A."/>
            <person name="Muramatsu M."/>
            <person name="Hayashizaki Y."/>
        </authorList>
    </citation>
    <scope>NUCLEOTIDE SEQUENCE</scope>
    <source>
        <strain evidence="1">C57BL/6J</strain>
        <tissue evidence="1">Whole body</tissue>
    </source>
</reference>
<reference evidence="1" key="6">
    <citation type="journal article" date="2002" name="Nature">
        <title>Analysis of the mouse transcriptome based on functional annotation of 60,770 full-length cDNAs.</title>
        <authorList>
            <consortium name="The FANTOM Consortium and the RIKEN Genome Exploration Research Group Phase I and II Team"/>
        </authorList>
    </citation>
    <scope>NUCLEOTIDE SEQUENCE</scope>
    <source>
        <strain evidence="1">C57BL/6J</strain>
        <tissue evidence="1">Whole body</tissue>
    </source>
</reference>
<evidence type="ECO:0000313" key="1">
    <source>
        <dbReference type="EMBL" id="BAC25675.1"/>
    </source>
</evidence>
<reference evidence="1" key="7">
    <citation type="journal article" date="2005" name="Science">
        <title>The Transcriptional Landscape of the Mammalian Genome.</title>
        <authorList>
            <consortium name="The FANTOM Consortium"/>
            <consortium name="Riken Genome Exploration Research Group and Genome Science Group (Genome Network Project Core Group)"/>
        </authorList>
    </citation>
    <scope>NUCLEOTIDE SEQUENCE</scope>
    <source>
        <strain evidence="1">C57BL/6J</strain>
        <tissue evidence="1">Whole body</tissue>
    </source>
</reference>
<gene>
    <name evidence="2" type="primary">Col6a1</name>
</gene>
<reference evidence="1" key="4">
    <citation type="journal article" date="2001" name="Nature">
        <title>Functional annotation of a full-length mouse cDNA collection.</title>
        <authorList>
            <consortium name="The RIKEN Genome Exploration Research Group Phase II Team and the FANTOM Consortium"/>
        </authorList>
    </citation>
    <scope>NUCLEOTIDE SEQUENCE</scope>
    <source>
        <strain evidence="1">C57BL/6J</strain>
        <tissue evidence="1">Whole body</tissue>
    </source>
</reference>
<reference evidence="1" key="1">
    <citation type="journal article" date="1999" name="Methods Enzymol.">
        <title>High-efficiency full-length cDNA cloning.</title>
        <authorList>
            <person name="Carninci P."/>
            <person name="Hayashizaki Y."/>
        </authorList>
    </citation>
    <scope>NUCLEOTIDE SEQUENCE</scope>
    <source>
        <strain evidence="1">C57BL/6J</strain>
        <tissue evidence="1">Whole body</tissue>
    </source>
</reference>
<organism evidence="1">
    <name type="scientific">Mus musculus</name>
    <name type="common">Mouse</name>
    <dbReference type="NCBI Taxonomy" id="10090"/>
    <lineage>
        <taxon>Eukaryota</taxon>
        <taxon>Metazoa</taxon>
        <taxon>Chordata</taxon>
        <taxon>Craniata</taxon>
        <taxon>Vertebrata</taxon>
        <taxon>Euteleostomi</taxon>
        <taxon>Mammalia</taxon>
        <taxon>Eutheria</taxon>
        <taxon>Euarchontoglires</taxon>
        <taxon>Glires</taxon>
        <taxon>Rodentia</taxon>
        <taxon>Myomorpha</taxon>
        <taxon>Muroidea</taxon>
        <taxon>Muridae</taxon>
        <taxon>Murinae</taxon>
        <taxon>Mus</taxon>
        <taxon>Mus</taxon>
    </lineage>
</organism>
<dbReference type="MGI" id="MGI:88459">
    <property type="gene designation" value="Col6a1"/>
</dbReference>
<sequence length="160" mass="17358">MAWRHISTGLPALPTDKTGIGNVTQLVNSTVLKGTLRCTLFALCNVPCGSPELLSRSRPWFVHHGGHLADPSPIWAGSSHLVFLLTAPNLSVVSSHHHCSFRLCSVFHAQHEADLLMSSACWIMAFRKLNTGGVPNTNLEETPPLHQVLVSDLHASWSGP</sequence>
<dbReference type="EMBL" id="AK027944">
    <property type="protein sequence ID" value="BAC25675.1"/>
    <property type="molecule type" value="mRNA"/>
</dbReference>
<dbReference type="AlphaFoldDB" id="Q8BT34"/>
<evidence type="ECO:0000313" key="2">
    <source>
        <dbReference type="MGI" id="MGI:88459"/>
    </source>
</evidence>
<reference evidence="1" key="2">
    <citation type="journal article" date="2000" name="Genome Res.">
        <title>Normalization and subtraction of cap-trapper-selected cDNAs to prepare full-length cDNA libraries for rapid discovery of new genes.</title>
        <authorList>
            <person name="Carninci P."/>
            <person name="Shibata Y."/>
            <person name="Hayatsu N."/>
            <person name="Sugahara Y."/>
            <person name="Shibata K."/>
            <person name="Itoh M."/>
            <person name="Konno H."/>
            <person name="Okazaki Y."/>
            <person name="Muramatsu M."/>
            <person name="Hayashizaki Y."/>
        </authorList>
    </citation>
    <scope>NUCLEOTIDE SEQUENCE</scope>
    <source>
        <strain evidence="1">C57BL/6J</strain>
        <tissue evidence="1">Whole body</tissue>
    </source>
</reference>
<proteinExistence type="evidence at transcript level"/>